<dbReference type="RefSeq" id="WP_236693231.1">
    <property type="nucleotide sequence ID" value="NZ_KN849204.1"/>
</dbReference>
<dbReference type="Proteomes" id="UP000032407">
    <property type="component" value="Unassembled WGS sequence"/>
</dbReference>
<accession>A0A9X0F729</accession>
<evidence type="ECO:0000313" key="2">
    <source>
        <dbReference type="Proteomes" id="UP000032407"/>
    </source>
</evidence>
<gene>
    <name evidence="1" type="ORF">C797_19317</name>
</gene>
<proteinExistence type="predicted"/>
<evidence type="ECO:0000313" key="1">
    <source>
        <dbReference type="EMBL" id="KIU73179.1"/>
    </source>
</evidence>
<sequence length="136" mass="15836">MGFQKWQEKRKQRQQAKRTQDLIPIQTFYHQAILTKKQTLIVGIRVGTMNLELMGEEDKLEVMEEFGAIVSGIPCEFQIEVLAEPVDLSDYVEDQKQKIEEESNAMRQLLRSGYVSYLENSSHAQNTLKKAHYLLF</sequence>
<comment type="caution">
    <text evidence="1">The sequence shown here is derived from an EMBL/GenBank/DDBJ whole genome shotgun (WGS) entry which is preliminary data.</text>
</comment>
<protein>
    <submittedName>
        <fullName evidence="1">TrsD</fullName>
    </submittedName>
</protein>
<dbReference type="EMBL" id="AMYJ01000032">
    <property type="protein sequence ID" value="KIU73179.1"/>
    <property type="molecule type" value="Genomic_DNA"/>
</dbReference>
<dbReference type="AlphaFoldDB" id="A0A9X0F729"/>
<name>A0A9X0F729_BACTU</name>
<organism evidence="1 2">
    <name type="scientific">Bacillus thuringiensis Sbt003</name>
    <dbReference type="NCBI Taxonomy" id="1235825"/>
    <lineage>
        <taxon>Bacteria</taxon>
        <taxon>Bacillati</taxon>
        <taxon>Bacillota</taxon>
        <taxon>Bacilli</taxon>
        <taxon>Bacillales</taxon>
        <taxon>Bacillaceae</taxon>
        <taxon>Bacillus</taxon>
        <taxon>Bacillus cereus group</taxon>
    </lineage>
</organism>
<reference evidence="1 2" key="1">
    <citation type="journal article" date="2015" name="Sci. Rep.">
        <title>The expression and crystallization of Cry65Aa require two C-termini, revealing a novel evolutionary strategy of Bacillus thuringiensis Cry proteins.</title>
        <authorList>
            <person name="Peng D.H."/>
            <person name="Pang C.Y."/>
            <person name="Wu H."/>
            <person name="Huang Q."/>
            <person name="Zheng J.S."/>
            <person name="Sun M."/>
        </authorList>
    </citation>
    <scope>NUCLEOTIDE SEQUENCE [LARGE SCALE GENOMIC DNA]</scope>
    <source>
        <strain evidence="1 2">Sbt003</strain>
    </source>
</reference>